<gene>
    <name evidence="1" type="ORF">NCTC12120_01032</name>
</gene>
<accession>A0A2X2TCU1</accession>
<sequence>MVYLPDQPYWLLVVLRQVAQLLDSHDGQLSMLILSRSPASWIWRSLQKLVKKEGYLSGVRVAPSDLPSASLAALLRGGLG</sequence>
<evidence type="ECO:0000313" key="1">
    <source>
        <dbReference type="EMBL" id="SQA97215.1"/>
    </source>
</evidence>
<protein>
    <submittedName>
        <fullName evidence="1">Uncharacterized protein</fullName>
    </submittedName>
</protein>
<proteinExistence type="predicted"/>
<dbReference type="Proteomes" id="UP000251197">
    <property type="component" value="Unassembled WGS sequence"/>
</dbReference>
<organism evidence="1 2">
    <name type="scientific">Cedecea neteri</name>
    <dbReference type="NCBI Taxonomy" id="158822"/>
    <lineage>
        <taxon>Bacteria</taxon>
        <taxon>Pseudomonadati</taxon>
        <taxon>Pseudomonadota</taxon>
        <taxon>Gammaproteobacteria</taxon>
        <taxon>Enterobacterales</taxon>
        <taxon>Enterobacteriaceae</taxon>
        <taxon>Cedecea</taxon>
    </lineage>
</organism>
<evidence type="ECO:0000313" key="2">
    <source>
        <dbReference type="Proteomes" id="UP000251197"/>
    </source>
</evidence>
<dbReference type="EMBL" id="UAVU01000003">
    <property type="protein sequence ID" value="SQA97215.1"/>
    <property type="molecule type" value="Genomic_DNA"/>
</dbReference>
<reference evidence="1 2" key="1">
    <citation type="submission" date="2018-06" db="EMBL/GenBank/DDBJ databases">
        <authorList>
            <consortium name="Pathogen Informatics"/>
            <person name="Doyle S."/>
        </authorList>
    </citation>
    <scope>NUCLEOTIDE SEQUENCE [LARGE SCALE GENOMIC DNA]</scope>
    <source>
        <strain evidence="1 2">NCTC12120</strain>
    </source>
</reference>
<name>A0A2X2TCU1_9ENTR</name>
<dbReference type="AlphaFoldDB" id="A0A2X2TCU1"/>